<gene>
    <name evidence="9" type="ORF">HLY00_4616</name>
</gene>
<comment type="cofactor">
    <cofactor evidence="1">
        <name>[3Fe-4S] cluster</name>
        <dbReference type="ChEBI" id="CHEBI:21137"/>
    </cofactor>
</comment>
<evidence type="ECO:0000256" key="1">
    <source>
        <dbReference type="ARBA" id="ARBA00001927"/>
    </source>
</evidence>
<evidence type="ECO:0000256" key="2">
    <source>
        <dbReference type="ARBA" id="ARBA00022448"/>
    </source>
</evidence>
<dbReference type="Proteomes" id="UP000570517">
    <property type="component" value="Unassembled WGS sequence"/>
</dbReference>
<evidence type="ECO:0000313" key="9">
    <source>
        <dbReference type="EMBL" id="NVN48463.1"/>
    </source>
</evidence>
<dbReference type="EMBL" id="JABFYL010000005">
    <property type="protein sequence ID" value="NVN48463.1"/>
    <property type="molecule type" value="Genomic_DNA"/>
</dbReference>
<evidence type="ECO:0000313" key="10">
    <source>
        <dbReference type="Proteomes" id="UP000570517"/>
    </source>
</evidence>
<keyword evidence="10" id="KW-1185">Reference proteome</keyword>
<keyword evidence="2" id="KW-0813">Transport</keyword>
<dbReference type="GO" id="GO:0046872">
    <property type="term" value="F:metal ion binding"/>
    <property type="evidence" value="ECO:0007669"/>
    <property type="project" value="UniProtKB-KW"/>
</dbReference>
<dbReference type="InterPro" id="IPR051269">
    <property type="entry name" value="Fe-S_cluster_ET"/>
</dbReference>
<accession>A0A850PIR2</accession>
<dbReference type="Gene3D" id="3.30.70.20">
    <property type="match status" value="1"/>
</dbReference>
<proteinExistence type="predicted"/>
<reference evidence="9 10" key="1">
    <citation type="submission" date="2020-05" db="EMBL/GenBank/DDBJ databases">
        <title>Draft genome sequence of Mycobacterium hippocampi DL, isolated from European seabass, Dicentrarchus labrax, reared in fish farms.</title>
        <authorList>
            <person name="Stathopoulou P."/>
            <person name="Asimakis E."/>
            <person name="Tzokas K."/>
            <person name="Batargias C."/>
            <person name="Tsiamis G."/>
        </authorList>
    </citation>
    <scope>NUCLEOTIDE SEQUENCE [LARGE SCALE GENOMIC DNA]</scope>
    <source>
        <strain evidence="9 10">DL</strain>
    </source>
</reference>
<keyword evidence="4" id="KW-0249">Electron transport</keyword>
<protein>
    <submittedName>
        <fullName evidence="9">Ferredoxin-like protein</fullName>
    </submittedName>
</protein>
<keyword evidence="6" id="KW-0411">Iron-sulfur</keyword>
<evidence type="ECO:0000256" key="3">
    <source>
        <dbReference type="ARBA" id="ARBA00022723"/>
    </source>
</evidence>
<dbReference type="AlphaFoldDB" id="A0A850PIR2"/>
<comment type="caution">
    <text evidence="9">The sequence shown here is derived from an EMBL/GenBank/DDBJ whole genome shotgun (WGS) entry which is preliminary data.</text>
</comment>
<dbReference type="PANTHER" id="PTHR36923">
    <property type="entry name" value="FERREDOXIN"/>
    <property type="match status" value="1"/>
</dbReference>
<evidence type="ECO:0000259" key="8">
    <source>
        <dbReference type="Pfam" id="PF06902"/>
    </source>
</evidence>
<keyword evidence="3" id="KW-0479">Metal-binding</keyword>
<sequence>MAAGVCVMTADVVFDQDEDGIVVLLAEQVPHQSENIARNAVRMCPSGALQILAD</sequence>
<dbReference type="SUPFAM" id="SSF54862">
    <property type="entry name" value="4Fe-4S ferredoxins"/>
    <property type="match status" value="1"/>
</dbReference>
<evidence type="ECO:0000256" key="7">
    <source>
        <dbReference type="ARBA" id="ARBA00023291"/>
    </source>
</evidence>
<evidence type="ECO:0000256" key="4">
    <source>
        <dbReference type="ARBA" id="ARBA00022982"/>
    </source>
</evidence>
<organism evidence="9 10">
    <name type="scientific">Mycolicibacterium hippocampi</name>
    <dbReference type="NCBI Taxonomy" id="659824"/>
    <lineage>
        <taxon>Bacteria</taxon>
        <taxon>Bacillati</taxon>
        <taxon>Actinomycetota</taxon>
        <taxon>Actinomycetes</taxon>
        <taxon>Mycobacteriales</taxon>
        <taxon>Mycobacteriaceae</taxon>
        <taxon>Mycolicibacterium</taxon>
    </lineage>
</organism>
<dbReference type="PANTHER" id="PTHR36923:SF3">
    <property type="entry name" value="FERREDOXIN"/>
    <property type="match status" value="1"/>
</dbReference>
<name>A0A850PIR2_9MYCO</name>
<evidence type="ECO:0000256" key="6">
    <source>
        <dbReference type="ARBA" id="ARBA00023014"/>
    </source>
</evidence>
<feature type="domain" description="Divergent 4Fe-4S mono-cluster" evidence="8">
    <location>
        <begin position="3"/>
        <end position="53"/>
    </location>
</feature>
<keyword evidence="7" id="KW-0003">3Fe-4S</keyword>
<evidence type="ECO:0000256" key="5">
    <source>
        <dbReference type="ARBA" id="ARBA00023004"/>
    </source>
</evidence>
<keyword evidence="5" id="KW-0408">Iron</keyword>
<dbReference type="InterPro" id="IPR010693">
    <property type="entry name" value="Divergent_4Fe-4S_mono-cluster"/>
</dbReference>
<dbReference type="Pfam" id="PF06902">
    <property type="entry name" value="Fer4_19"/>
    <property type="match status" value="1"/>
</dbReference>
<dbReference type="GO" id="GO:0051538">
    <property type="term" value="F:3 iron, 4 sulfur cluster binding"/>
    <property type="evidence" value="ECO:0007669"/>
    <property type="project" value="UniProtKB-KW"/>
</dbReference>